<dbReference type="EMBL" id="JARKIF010000006">
    <property type="protein sequence ID" value="KAJ7637021.1"/>
    <property type="molecule type" value="Genomic_DNA"/>
</dbReference>
<proteinExistence type="predicted"/>
<dbReference type="InterPro" id="IPR046341">
    <property type="entry name" value="SET_dom_sf"/>
</dbReference>
<evidence type="ECO:0000313" key="3">
    <source>
        <dbReference type="Proteomes" id="UP001221142"/>
    </source>
</evidence>
<evidence type="ECO:0000256" key="1">
    <source>
        <dbReference type="SAM" id="MobiDB-lite"/>
    </source>
</evidence>
<accession>A0AAD7FTW0</accession>
<feature type="compositionally biased region" description="Basic and acidic residues" evidence="1">
    <location>
        <begin position="107"/>
        <end position="125"/>
    </location>
</feature>
<protein>
    <submittedName>
        <fullName evidence="2">Uncharacterized protein</fullName>
    </submittedName>
</protein>
<sequence length="369" mass="40948">MGDLSMDYTEDQTELSTIYDANHMQHILWGPTFINRNCNPKVPLYGKWGTQAMIVITFGEELFVHYGDEFWAGGLTCNCNAPPAAAVPRETRIHIPRERTAQGCETARIKQKEKNRLPGSRSRDNPEQLTNVLDVVSWDSILDLIHGCSYNKCKMCRLPSFIFNVYIQDPGKFMHPSVEVFVPGLGRVSRDIISKEVHQRVVNGIAHQSDTRKPGHSQILVLLPRLPSPCTFGCIGHMGRTQSNKDPTTRGGSTAMHGPRLCQQCTDADKSLLCLLPPKPQFLYGSSQSSRVYGENEILLLTLLKGPEQTAVPFFGRDAHVARGVPNLNGEPLPTVRMTVACARGVKIFLVQFNVGIRGLEDGPLNEAD</sequence>
<name>A0AAD7FTW0_9AGAR</name>
<evidence type="ECO:0000313" key="2">
    <source>
        <dbReference type="EMBL" id="KAJ7637021.1"/>
    </source>
</evidence>
<keyword evidence="3" id="KW-1185">Reference proteome</keyword>
<feature type="region of interest" description="Disordered" evidence="1">
    <location>
        <begin position="104"/>
        <end position="125"/>
    </location>
</feature>
<dbReference type="AlphaFoldDB" id="A0AAD7FTW0"/>
<comment type="caution">
    <text evidence="2">The sequence shown here is derived from an EMBL/GenBank/DDBJ whole genome shotgun (WGS) entry which is preliminary data.</text>
</comment>
<dbReference type="Gene3D" id="2.170.270.10">
    <property type="entry name" value="SET domain"/>
    <property type="match status" value="1"/>
</dbReference>
<dbReference type="SUPFAM" id="SSF82199">
    <property type="entry name" value="SET domain"/>
    <property type="match status" value="1"/>
</dbReference>
<gene>
    <name evidence="2" type="ORF">FB45DRAFT_864963</name>
</gene>
<reference evidence="2" key="1">
    <citation type="submission" date="2023-03" db="EMBL/GenBank/DDBJ databases">
        <title>Massive genome expansion in bonnet fungi (Mycena s.s.) driven by repeated elements and novel gene families across ecological guilds.</title>
        <authorList>
            <consortium name="Lawrence Berkeley National Laboratory"/>
            <person name="Harder C.B."/>
            <person name="Miyauchi S."/>
            <person name="Viragh M."/>
            <person name="Kuo A."/>
            <person name="Thoen E."/>
            <person name="Andreopoulos B."/>
            <person name="Lu D."/>
            <person name="Skrede I."/>
            <person name="Drula E."/>
            <person name="Henrissat B."/>
            <person name="Morin E."/>
            <person name="Kohler A."/>
            <person name="Barry K."/>
            <person name="LaButti K."/>
            <person name="Morin E."/>
            <person name="Salamov A."/>
            <person name="Lipzen A."/>
            <person name="Mereny Z."/>
            <person name="Hegedus B."/>
            <person name="Baldrian P."/>
            <person name="Stursova M."/>
            <person name="Weitz H."/>
            <person name="Taylor A."/>
            <person name="Grigoriev I.V."/>
            <person name="Nagy L.G."/>
            <person name="Martin F."/>
            <person name="Kauserud H."/>
        </authorList>
    </citation>
    <scope>NUCLEOTIDE SEQUENCE</scope>
    <source>
        <strain evidence="2">9284</strain>
    </source>
</reference>
<organism evidence="2 3">
    <name type="scientific">Roridomyces roridus</name>
    <dbReference type="NCBI Taxonomy" id="1738132"/>
    <lineage>
        <taxon>Eukaryota</taxon>
        <taxon>Fungi</taxon>
        <taxon>Dikarya</taxon>
        <taxon>Basidiomycota</taxon>
        <taxon>Agaricomycotina</taxon>
        <taxon>Agaricomycetes</taxon>
        <taxon>Agaricomycetidae</taxon>
        <taxon>Agaricales</taxon>
        <taxon>Marasmiineae</taxon>
        <taxon>Mycenaceae</taxon>
        <taxon>Roridomyces</taxon>
    </lineage>
</organism>
<dbReference type="Proteomes" id="UP001221142">
    <property type="component" value="Unassembled WGS sequence"/>
</dbReference>